<evidence type="ECO:0000313" key="14">
    <source>
        <dbReference type="EMBL" id="KAA5534950.1"/>
    </source>
</evidence>
<feature type="binding site" evidence="12">
    <location>
        <position position="101"/>
    </location>
    <ligand>
        <name>pyridoxal 5'-phosphate</name>
        <dbReference type="ChEBI" id="CHEBI:597326"/>
    </ligand>
</feature>
<dbReference type="PIRSF" id="PIRSF000525">
    <property type="entry name" value="SerC"/>
    <property type="match status" value="1"/>
</dbReference>
<keyword evidence="12" id="KW-0963">Cytoplasm</keyword>
<evidence type="ECO:0000256" key="8">
    <source>
        <dbReference type="ARBA" id="ARBA00023096"/>
    </source>
</evidence>
<dbReference type="Proteomes" id="UP000323632">
    <property type="component" value="Unassembled WGS sequence"/>
</dbReference>
<dbReference type="GO" id="GO:0008615">
    <property type="term" value="P:pyridoxine biosynthetic process"/>
    <property type="evidence" value="ECO:0007669"/>
    <property type="project" value="UniProtKB-UniRule"/>
</dbReference>
<comment type="pathway">
    <text evidence="1 12">Cofactor biosynthesis; pyridoxine 5'-phosphate biosynthesis; pyridoxine 5'-phosphate from D-erythrose 4-phosphate: step 3/5.</text>
</comment>
<organism evidence="14 15">
    <name type="scientific">Taibaiella lutea</name>
    <dbReference type="NCBI Taxonomy" id="2608001"/>
    <lineage>
        <taxon>Bacteria</taxon>
        <taxon>Pseudomonadati</taxon>
        <taxon>Bacteroidota</taxon>
        <taxon>Chitinophagia</taxon>
        <taxon>Chitinophagales</taxon>
        <taxon>Chitinophagaceae</taxon>
        <taxon>Taibaiella</taxon>
    </lineage>
</organism>
<feature type="binding site" evidence="12">
    <location>
        <position position="168"/>
    </location>
    <ligand>
        <name>pyridoxal 5'-phosphate</name>
        <dbReference type="ChEBI" id="CHEBI:597326"/>
    </ligand>
</feature>
<evidence type="ECO:0000256" key="5">
    <source>
        <dbReference type="ARBA" id="ARBA00022605"/>
    </source>
</evidence>
<dbReference type="Gene3D" id="3.40.640.10">
    <property type="entry name" value="Type I PLP-dependent aspartate aminotransferase-like (Major domain)"/>
    <property type="match status" value="1"/>
</dbReference>
<dbReference type="InterPro" id="IPR015424">
    <property type="entry name" value="PyrdxlP-dep_Trfase"/>
</dbReference>
<name>A0A5M6CKJ3_9BACT</name>
<keyword evidence="5 12" id="KW-0028">Amino-acid biosynthesis</keyword>
<evidence type="ECO:0000313" key="15">
    <source>
        <dbReference type="Proteomes" id="UP000323632"/>
    </source>
</evidence>
<comment type="catalytic activity">
    <reaction evidence="11 12">
        <text>O-phospho-L-serine + 2-oxoglutarate = 3-phosphooxypyruvate + L-glutamate</text>
        <dbReference type="Rhea" id="RHEA:14329"/>
        <dbReference type="ChEBI" id="CHEBI:16810"/>
        <dbReference type="ChEBI" id="CHEBI:18110"/>
        <dbReference type="ChEBI" id="CHEBI:29985"/>
        <dbReference type="ChEBI" id="CHEBI:57524"/>
        <dbReference type="EC" id="2.6.1.52"/>
    </reaction>
</comment>
<protein>
    <recommendedName>
        <fullName evidence="12">Phosphoserine aminotransferase</fullName>
        <ecNumber evidence="12">2.6.1.52</ecNumber>
    </recommendedName>
    <alternativeName>
        <fullName evidence="12">Phosphohydroxythreonine aminotransferase</fullName>
        <shortName evidence="12">PSAT</shortName>
    </alternativeName>
</protein>
<dbReference type="HAMAP" id="MF_00160">
    <property type="entry name" value="SerC_aminotrans_5"/>
    <property type="match status" value="1"/>
</dbReference>
<dbReference type="RefSeq" id="WP_150032629.1">
    <property type="nucleotide sequence ID" value="NZ_VWSH01000002.1"/>
</dbReference>
<dbReference type="InterPro" id="IPR015421">
    <property type="entry name" value="PyrdxlP-dep_Trfase_major"/>
</dbReference>
<comment type="catalytic activity">
    <reaction evidence="10 12">
        <text>4-(phosphooxy)-L-threonine + 2-oxoglutarate = (R)-3-hydroxy-2-oxo-4-phosphooxybutanoate + L-glutamate</text>
        <dbReference type="Rhea" id="RHEA:16573"/>
        <dbReference type="ChEBI" id="CHEBI:16810"/>
        <dbReference type="ChEBI" id="CHEBI:29985"/>
        <dbReference type="ChEBI" id="CHEBI:58452"/>
        <dbReference type="ChEBI" id="CHEBI:58538"/>
        <dbReference type="EC" id="2.6.1.52"/>
    </reaction>
</comment>
<dbReference type="GO" id="GO:0004648">
    <property type="term" value="F:O-phospho-L-serine:2-oxoglutarate aminotransferase activity"/>
    <property type="evidence" value="ECO:0007669"/>
    <property type="project" value="UniProtKB-UniRule"/>
</dbReference>
<feature type="domain" description="Aminotransferase class V" evidence="13">
    <location>
        <begin position="4"/>
        <end position="343"/>
    </location>
</feature>
<evidence type="ECO:0000256" key="2">
    <source>
        <dbReference type="ARBA" id="ARBA00005099"/>
    </source>
</evidence>
<keyword evidence="6 12" id="KW-0808">Transferase</keyword>
<feature type="binding site" evidence="12">
    <location>
        <position position="149"/>
    </location>
    <ligand>
        <name>pyridoxal 5'-phosphate</name>
        <dbReference type="ChEBI" id="CHEBI:597326"/>
    </ligand>
</feature>
<evidence type="ECO:0000256" key="7">
    <source>
        <dbReference type="ARBA" id="ARBA00022898"/>
    </source>
</evidence>
<dbReference type="GO" id="GO:0005737">
    <property type="term" value="C:cytoplasm"/>
    <property type="evidence" value="ECO:0007669"/>
    <property type="project" value="UniProtKB-SubCell"/>
</dbReference>
<feature type="binding site" evidence="12">
    <location>
        <begin position="75"/>
        <end position="76"/>
    </location>
    <ligand>
        <name>pyridoxal 5'-phosphate</name>
        <dbReference type="ChEBI" id="CHEBI:597326"/>
    </ligand>
</feature>
<dbReference type="AlphaFoldDB" id="A0A5M6CKJ3"/>
<proteinExistence type="inferred from homology"/>
<dbReference type="EC" id="2.6.1.52" evidence="12"/>
<evidence type="ECO:0000256" key="11">
    <source>
        <dbReference type="ARBA" id="ARBA00049007"/>
    </source>
</evidence>
<dbReference type="GO" id="GO:0006564">
    <property type="term" value="P:L-serine biosynthetic process"/>
    <property type="evidence" value="ECO:0007669"/>
    <property type="project" value="UniProtKB-UniRule"/>
</dbReference>
<dbReference type="InterPro" id="IPR015422">
    <property type="entry name" value="PyrdxlP-dep_Trfase_small"/>
</dbReference>
<evidence type="ECO:0000256" key="3">
    <source>
        <dbReference type="ARBA" id="ARBA00006904"/>
    </source>
</evidence>
<dbReference type="InterPro" id="IPR000192">
    <property type="entry name" value="Aminotrans_V_dom"/>
</dbReference>
<dbReference type="PANTHER" id="PTHR43247:SF1">
    <property type="entry name" value="PHOSPHOSERINE AMINOTRANSFERASE"/>
    <property type="match status" value="1"/>
</dbReference>
<evidence type="ECO:0000256" key="4">
    <source>
        <dbReference type="ARBA" id="ARBA00022576"/>
    </source>
</evidence>
<dbReference type="NCBIfam" id="NF003764">
    <property type="entry name" value="PRK05355.1"/>
    <property type="match status" value="1"/>
</dbReference>
<keyword evidence="9 12" id="KW-0718">Serine biosynthesis</keyword>
<evidence type="ECO:0000256" key="6">
    <source>
        <dbReference type="ARBA" id="ARBA00022679"/>
    </source>
</evidence>
<dbReference type="InterPro" id="IPR022278">
    <property type="entry name" value="Pser_aminoTfrase"/>
</dbReference>
<keyword evidence="7 12" id="KW-0663">Pyridoxal phosphate</keyword>
<gene>
    <name evidence="12 14" type="primary">serC</name>
    <name evidence="14" type="ORF">F0919_10145</name>
</gene>
<comment type="pathway">
    <text evidence="2 12">Amino-acid biosynthesis; L-serine biosynthesis; L-serine from 3-phospho-D-glycerate: step 2/3.</text>
</comment>
<dbReference type="Pfam" id="PF00266">
    <property type="entry name" value="Aminotran_5"/>
    <property type="match status" value="1"/>
</dbReference>
<dbReference type="FunFam" id="3.40.640.10:FF:000010">
    <property type="entry name" value="Phosphoserine aminotransferase"/>
    <property type="match status" value="1"/>
</dbReference>
<dbReference type="EMBL" id="VWSH01000002">
    <property type="protein sequence ID" value="KAA5534950.1"/>
    <property type="molecule type" value="Genomic_DNA"/>
</dbReference>
<evidence type="ECO:0000256" key="12">
    <source>
        <dbReference type="HAMAP-Rule" id="MF_00160"/>
    </source>
</evidence>
<evidence type="ECO:0000256" key="10">
    <source>
        <dbReference type="ARBA" id="ARBA00047630"/>
    </source>
</evidence>
<dbReference type="GO" id="GO:0030170">
    <property type="term" value="F:pyridoxal phosphate binding"/>
    <property type="evidence" value="ECO:0007669"/>
    <property type="project" value="UniProtKB-UniRule"/>
</dbReference>
<feature type="binding site" evidence="12">
    <location>
        <position position="191"/>
    </location>
    <ligand>
        <name>pyridoxal 5'-phosphate</name>
        <dbReference type="ChEBI" id="CHEBI:597326"/>
    </ligand>
</feature>
<comment type="subcellular location">
    <subcellularLocation>
        <location evidence="12">Cytoplasm</location>
    </subcellularLocation>
</comment>
<evidence type="ECO:0000256" key="9">
    <source>
        <dbReference type="ARBA" id="ARBA00023299"/>
    </source>
</evidence>
<feature type="binding site" evidence="12">
    <location>
        <position position="40"/>
    </location>
    <ligand>
        <name>L-glutamate</name>
        <dbReference type="ChEBI" id="CHEBI:29985"/>
    </ligand>
</feature>
<feature type="binding site" evidence="12">
    <location>
        <begin position="233"/>
        <end position="234"/>
    </location>
    <ligand>
        <name>pyridoxal 5'-phosphate</name>
        <dbReference type="ChEBI" id="CHEBI:597326"/>
    </ligand>
</feature>
<comment type="similarity">
    <text evidence="3 12">Belongs to the class-V pyridoxal-phosphate-dependent aminotransferase family. SerC subfamily.</text>
</comment>
<dbReference type="Gene3D" id="3.90.1150.10">
    <property type="entry name" value="Aspartate Aminotransferase, domain 1"/>
    <property type="match status" value="1"/>
</dbReference>
<feature type="modified residue" description="N6-(pyridoxal phosphate)lysine" evidence="12">
    <location>
        <position position="192"/>
    </location>
</feature>
<dbReference type="UniPathway" id="UPA00135">
    <property type="reaction ID" value="UER00197"/>
</dbReference>
<dbReference type="SUPFAM" id="SSF53383">
    <property type="entry name" value="PLP-dependent transferases"/>
    <property type="match status" value="1"/>
</dbReference>
<keyword evidence="8 12" id="KW-0664">Pyridoxine biosynthesis</keyword>
<evidence type="ECO:0000259" key="13">
    <source>
        <dbReference type="Pfam" id="PF00266"/>
    </source>
</evidence>
<comment type="subunit">
    <text evidence="12">Homodimer.</text>
</comment>
<accession>A0A5M6CKJ3</accession>
<dbReference type="PANTHER" id="PTHR43247">
    <property type="entry name" value="PHOSPHOSERINE AMINOTRANSFERASE"/>
    <property type="match status" value="1"/>
</dbReference>
<keyword evidence="4 12" id="KW-0032">Aminotransferase</keyword>
<evidence type="ECO:0000256" key="1">
    <source>
        <dbReference type="ARBA" id="ARBA00004915"/>
    </source>
</evidence>
<comment type="cofactor">
    <cofactor evidence="12">
        <name>pyridoxal 5'-phosphate</name>
        <dbReference type="ChEBI" id="CHEBI:597326"/>
    </cofactor>
    <text evidence="12">Binds 1 pyridoxal phosphate per subunit.</text>
</comment>
<sequence>MLINFDAGPAALPKEVLQQASEAILNYNNSGLSILEIPHRGKLFEAILEEANTLALELLGLDKNDYQAVWMQGGGRLQFSMIPMNFLAVNETAGYIESGHWASEALKNGKLYGNTNVLGSSKADNFQYIPQWGDTPEDLSYLHFTSNNTIYGTQFHSFPETEVPLIVDMSSELYSRKLDYSKFSLIYAVAQKNIGPAGVTLIVIRKSLLEKQKRVLPEILSYRDMAKNNSVLNTPPVFPIYCSLLTLRWIKAIGMDAMQQSNEEKARLLYDAIDESKLFYGVAKKEDRSMMNACFRTHDDKHTEMFLDFAKERDIVGIKGHRSVGGFRASMYNAISVEDVQRLVSVIKEYENTVN</sequence>
<reference evidence="14 15" key="1">
    <citation type="submission" date="2019-09" db="EMBL/GenBank/DDBJ databases">
        <title>Genome sequence and assembly of Taibaiella sp.</title>
        <authorList>
            <person name="Chhetri G."/>
        </authorList>
    </citation>
    <scope>NUCLEOTIDE SEQUENCE [LARGE SCALE GENOMIC DNA]</scope>
    <source>
        <strain evidence="14 15">KVB11</strain>
    </source>
</reference>
<comment type="caution">
    <text evidence="12">Lacks conserved residue(s) required for the propagation of feature annotation.</text>
</comment>
<comment type="caution">
    <text evidence="14">The sequence shown here is derived from an EMBL/GenBank/DDBJ whole genome shotgun (WGS) entry which is preliminary data.</text>
</comment>
<dbReference type="FunFam" id="3.90.1150.10:FF:000006">
    <property type="entry name" value="Phosphoserine aminotransferase"/>
    <property type="match status" value="1"/>
</dbReference>
<dbReference type="UniPathway" id="UPA00244">
    <property type="reaction ID" value="UER00311"/>
</dbReference>
<keyword evidence="15" id="KW-1185">Reference proteome</keyword>
<comment type="function">
    <text evidence="12">Catalyzes the reversible conversion of 3-phosphohydroxypyruvate to phosphoserine and of 3-hydroxy-2-oxo-4-phosphonooxybutanoate to phosphohydroxythreonine.</text>
</comment>